<keyword evidence="2" id="KW-0723">Serine/threonine-protein kinase</keyword>
<dbReference type="InterPro" id="IPR045874">
    <property type="entry name" value="LRK10/LRL21-25-like"/>
</dbReference>
<dbReference type="EMBL" id="JAUJYO010000014">
    <property type="protein sequence ID" value="KAK1297905.1"/>
    <property type="molecule type" value="Genomic_DNA"/>
</dbReference>
<comment type="caution">
    <text evidence="8">The sequence shown here is derived from an EMBL/GenBank/DDBJ whole genome shotgun (WGS) entry which is preliminary data.</text>
</comment>
<keyword evidence="3" id="KW-0812">Transmembrane</keyword>
<evidence type="ECO:0000256" key="1">
    <source>
        <dbReference type="ARBA" id="ARBA00004479"/>
    </source>
</evidence>
<evidence type="ECO:0000256" key="5">
    <source>
        <dbReference type="ARBA" id="ARBA00022989"/>
    </source>
</evidence>
<evidence type="ECO:0000256" key="6">
    <source>
        <dbReference type="ARBA" id="ARBA00023136"/>
    </source>
</evidence>
<evidence type="ECO:0000256" key="3">
    <source>
        <dbReference type="ARBA" id="ARBA00022692"/>
    </source>
</evidence>
<proteinExistence type="predicted"/>
<evidence type="ECO:0000256" key="7">
    <source>
        <dbReference type="ARBA" id="ARBA00023180"/>
    </source>
</evidence>
<organism evidence="8 9">
    <name type="scientific">Acorus calamus</name>
    <name type="common">Sweet flag</name>
    <dbReference type="NCBI Taxonomy" id="4465"/>
    <lineage>
        <taxon>Eukaryota</taxon>
        <taxon>Viridiplantae</taxon>
        <taxon>Streptophyta</taxon>
        <taxon>Embryophyta</taxon>
        <taxon>Tracheophyta</taxon>
        <taxon>Spermatophyta</taxon>
        <taxon>Magnoliopsida</taxon>
        <taxon>Liliopsida</taxon>
        <taxon>Acoraceae</taxon>
        <taxon>Acorus</taxon>
    </lineage>
</organism>
<keyword evidence="8" id="KW-0808">Transferase</keyword>
<reference evidence="8" key="1">
    <citation type="journal article" date="2023" name="Nat. Commun.">
        <title>Diploid and tetraploid genomes of Acorus and the evolution of monocots.</title>
        <authorList>
            <person name="Ma L."/>
            <person name="Liu K.W."/>
            <person name="Li Z."/>
            <person name="Hsiao Y.Y."/>
            <person name="Qi Y."/>
            <person name="Fu T."/>
            <person name="Tang G.D."/>
            <person name="Zhang D."/>
            <person name="Sun W.H."/>
            <person name="Liu D.K."/>
            <person name="Li Y."/>
            <person name="Chen G.Z."/>
            <person name="Liu X.D."/>
            <person name="Liao X.Y."/>
            <person name="Jiang Y.T."/>
            <person name="Yu X."/>
            <person name="Hao Y."/>
            <person name="Huang J."/>
            <person name="Zhao X.W."/>
            <person name="Ke S."/>
            <person name="Chen Y.Y."/>
            <person name="Wu W.L."/>
            <person name="Hsu J.L."/>
            <person name="Lin Y.F."/>
            <person name="Huang M.D."/>
            <person name="Li C.Y."/>
            <person name="Huang L."/>
            <person name="Wang Z.W."/>
            <person name="Zhao X."/>
            <person name="Zhong W.Y."/>
            <person name="Peng D.H."/>
            <person name="Ahmad S."/>
            <person name="Lan S."/>
            <person name="Zhang J.S."/>
            <person name="Tsai W.C."/>
            <person name="Van de Peer Y."/>
            <person name="Liu Z.J."/>
        </authorList>
    </citation>
    <scope>NUCLEOTIDE SEQUENCE</scope>
    <source>
        <strain evidence="8">CP</strain>
    </source>
</reference>
<protein>
    <submittedName>
        <fullName evidence="8">Receptor-like protein kinase</fullName>
    </submittedName>
</protein>
<name>A0AAV9D9T4_ACOCL</name>
<keyword evidence="6" id="KW-0472">Membrane</keyword>
<reference evidence="8" key="2">
    <citation type="submission" date="2023-06" db="EMBL/GenBank/DDBJ databases">
        <authorList>
            <person name="Ma L."/>
            <person name="Liu K.-W."/>
            <person name="Li Z."/>
            <person name="Hsiao Y.-Y."/>
            <person name="Qi Y."/>
            <person name="Fu T."/>
            <person name="Tang G."/>
            <person name="Zhang D."/>
            <person name="Sun W.-H."/>
            <person name="Liu D.-K."/>
            <person name="Li Y."/>
            <person name="Chen G.-Z."/>
            <person name="Liu X.-D."/>
            <person name="Liao X.-Y."/>
            <person name="Jiang Y.-T."/>
            <person name="Yu X."/>
            <person name="Hao Y."/>
            <person name="Huang J."/>
            <person name="Zhao X.-W."/>
            <person name="Ke S."/>
            <person name="Chen Y.-Y."/>
            <person name="Wu W.-L."/>
            <person name="Hsu J.-L."/>
            <person name="Lin Y.-F."/>
            <person name="Huang M.-D."/>
            <person name="Li C.-Y."/>
            <person name="Huang L."/>
            <person name="Wang Z.-W."/>
            <person name="Zhao X."/>
            <person name="Zhong W.-Y."/>
            <person name="Peng D.-H."/>
            <person name="Ahmad S."/>
            <person name="Lan S."/>
            <person name="Zhang J.-S."/>
            <person name="Tsai W.-C."/>
            <person name="Van De Peer Y."/>
            <person name="Liu Z.-J."/>
        </authorList>
    </citation>
    <scope>NUCLEOTIDE SEQUENCE</scope>
    <source>
        <strain evidence="8">CP</strain>
        <tissue evidence="8">Leaves</tissue>
    </source>
</reference>
<gene>
    <name evidence="8" type="ORF">QJS10_CPB14g00229</name>
</gene>
<dbReference type="GO" id="GO:0004674">
    <property type="term" value="F:protein serine/threonine kinase activity"/>
    <property type="evidence" value="ECO:0007669"/>
    <property type="project" value="UniProtKB-KW"/>
</dbReference>
<sequence>MWAYDKLVRGEDLEEAVEVGGSDGEIAKKLAIVALWCVQCNPTNRPCMSRVINMLESDMQSLSMPPNPFT</sequence>
<keyword evidence="8" id="KW-0675">Receptor</keyword>
<dbReference type="Proteomes" id="UP001180020">
    <property type="component" value="Unassembled WGS sequence"/>
</dbReference>
<keyword evidence="7" id="KW-0325">Glycoprotein</keyword>
<dbReference type="AlphaFoldDB" id="A0AAV9D9T4"/>
<dbReference type="Gene3D" id="1.10.510.10">
    <property type="entry name" value="Transferase(Phosphotransferase) domain 1"/>
    <property type="match status" value="1"/>
</dbReference>
<evidence type="ECO:0000313" key="9">
    <source>
        <dbReference type="Proteomes" id="UP001180020"/>
    </source>
</evidence>
<comment type="subcellular location">
    <subcellularLocation>
        <location evidence="1">Membrane</location>
        <topology evidence="1">Single-pass type I membrane protein</topology>
    </subcellularLocation>
</comment>
<keyword evidence="5" id="KW-1133">Transmembrane helix</keyword>
<evidence type="ECO:0000256" key="2">
    <source>
        <dbReference type="ARBA" id="ARBA00022527"/>
    </source>
</evidence>
<accession>A0AAV9D9T4</accession>
<evidence type="ECO:0000256" key="4">
    <source>
        <dbReference type="ARBA" id="ARBA00022729"/>
    </source>
</evidence>
<keyword evidence="9" id="KW-1185">Reference proteome</keyword>
<keyword evidence="4" id="KW-0732">Signal</keyword>
<dbReference type="PANTHER" id="PTHR27009">
    <property type="entry name" value="RUST RESISTANCE KINASE LR10-RELATED"/>
    <property type="match status" value="1"/>
</dbReference>
<evidence type="ECO:0000313" key="8">
    <source>
        <dbReference type="EMBL" id="KAK1297905.1"/>
    </source>
</evidence>
<dbReference type="GO" id="GO:0016020">
    <property type="term" value="C:membrane"/>
    <property type="evidence" value="ECO:0007669"/>
    <property type="project" value="UniProtKB-SubCell"/>
</dbReference>
<keyword evidence="8" id="KW-0418">Kinase</keyword>